<organism evidence="1 2">
    <name type="scientific">Symbiodinium microadriaticum</name>
    <name type="common">Dinoflagellate</name>
    <name type="synonym">Zooxanthella microadriatica</name>
    <dbReference type="NCBI Taxonomy" id="2951"/>
    <lineage>
        <taxon>Eukaryota</taxon>
        <taxon>Sar</taxon>
        <taxon>Alveolata</taxon>
        <taxon>Dinophyceae</taxon>
        <taxon>Suessiales</taxon>
        <taxon>Symbiodiniaceae</taxon>
        <taxon>Symbiodinium</taxon>
    </lineage>
</organism>
<dbReference type="AlphaFoldDB" id="A0A1Q9D2W5"/>
<keyword evidence="2" id="KW-1185">Reference proteome</keyword>
<evidence type="ECO:0000313" key="2">
    <source>
        <dbReference type="Proteomes" id="UP000186817"/>
    </source>
</evidence>
<dbReference type="EMBL" id="LSRX01000755">
    <property type="protein sequence ID" value="OLP89519.1"/>
    <property type="molecule type" value="Genomic_DNA"/>
</dbReference>
<gene>
    <name evidence="1" type="ORF">AK812_SmicGene29008</name>
</gene>
<accession>A0A1Q9D2W5</accession>
<comment type="caution">
    <text evidence="1">The sequence shown here is derived from an EMBL/GenBank/DDBJ whole genome shotgun (WGS) entry which is preliminary data.</text>
</comment>
<protein>
    <submittedName>
        <fullName evidence="1">Uncharacterized protein</fullName>
    </submittedName>
</protein>
<dbReference type="Proteomes" id="UP000186817">
    <property type="component" value="Unassembled WGS sequence"/>
</dbReference>
<reference evidence="1 2" key="1">
    <citation type="submission" date="2016-02" db="EMBL/GenBank/DDBJ databases">
        <title>Genome analysis of coral dinoflagellate symbionts highlights evolutionary adaptations to a symbiotic lifestyle.</title>
        <authorList>
            <person name="Aranda M."/>
            <person name="Li Y."/>
            <person name="Liew Y.J."/>
            <person name="Baumgarten S."/>
            <person name="Simakov O."/>
            <person name="Wilson M."/>
            <person name="Piel J."/>
            <person name="Ashoor H."/>
            <person name="Bougouffa S."/>
            <person name="Bajic V.B."/>
            <person name="Ryu T."/>
            <person name="Ravasi T."/>
            <person name="Bayer T."/>
            <person name="Micklem G."/>
            <person name="Kim H."/>
            <person name="Bhak J."/>
            <person name="Lajeunesse T.C."/>
            <person name="Voolstra C.R."/>
        </authorList>
    </citation>
    <scope>NUCLEOTIDE SEQUENCE [LARGE SCALE GENOMIC DNA]</scope>
    <source>
        <strain evidence="1 2">CCMP2467</strain>
    </source>
</reference>
<name>A0A1Q9D2W5_SYMMI</name>
<proteinExistence type="predicted"/>
<sequence>MLWQHQLFLGIDQPTFHLSKPALKERAQYAKSRAEHLRSCLRLQQAPEAPQPPQQPLAPVAPAAPAGVAVVGEALNFSTAMDGNPSPIAVHLVALPDHAKAGVNMRGRFAFATFALLCTAPMLL</sequence>
<evidence type="ECO:0000313" key="1">
    <source>
        <dbReference type="EMBL" id="OLP89519.1"/>
    </source>
</evidence>